<protein>
    <submittedName>
        <fullName evidence="10">BTB_2 domain-containing protein</fullName>
    </submittedName>
</protein>
<keyword evidence="4" id="KW-0597">Phosphoprotein</keyword>
<proteinExistence type="predicted"/>
<evidence type="ECO:0000256" key="4">
    <source>
        <dbReference type="ARBA" id="ARBA00022553"/>
    </source>
</evidence>
<keyword evidence="3" id="KW-1003">Cell membrane</keyword>
<dbReference type="GO" id="GO:0051260">
    <property type="term" value="P:protein homooligomerization"/>
    <property type="evidence" value="ECO:0007669"/>
    <property type="project" value="InterPro"/>
</dbReference>
<evidence type="ECO:0000256" key="3">
    <source>
        <dbReference type="ARBA" id="ARBA00022475"/>
    </source>
</evidence>
<dbReference type="GO" id="GO:0005886">
    <property type="term" value="C:plasma membrane"/>
    <property type="evidence" value="ECO:0007669"/>
    <property type="project" value="UniProtKB-SubCell"/>
</dbReference>
<dbReference type="InterPro" id="IPR003131">
    <property type="entry name" value="T1-type_BTB"/>
</dbReference>
<dbReference type="Gene3D" id="3.30.710.10">
    <property type="entry name" value="Potassium Channel Kv1.1, Chain A"/>
    <property type="match status" value="1"/>
</dbReference>
<reference evidence="10" key="1">
    <citation type="submission" date="2016-11" db="UniProtKB">
        <authorList>
            <consortium name="WormBaseParasite"/>
        </authorList>
    </citation>
    <scope>IDENTIFICATION</scope>
</reference>
<evidence type="ECO:0000313" key="9">
    <source>
        <dbReference type="Proteomes" id="UP000095287"/>
    </source>
</evidence>
<dbReference type="CDD" id="cd18316">
    <property type="entry name" value="BTB_POZ_KCTD-like"/>
    <property type="match status" value="1"/>
</dbReference>
<keyword evidence="6" id="KW-0966">Cell projection</keyword>
<evidence type="ECO:0000256" key="5">
    <source>
        <dbReference type="ARBA" id="ARBA00023136"/>
    </source>
</evidence>
<dbReference type="PANTHER" id="PTHR14499:SF74">
    <property type="entry name" value="ZETA_TOXIN DOMAIN-CONTAINING PROTEIN"/>
    <property type="match status" value="1"/>
</dbReference>
<keyword evidence="9" id="KW-1185">Reference proteome</keyword>
<evidence type="ECO:0000256" key="2">
    <source>
        <dbReference type="ARBA" id="ARBA00004487"/>
    </source>
</evidence>
<dbReference type="Pfam" id="PF02214">
    <property type="entry name" value="BTB_2"/>
    <property type="match status" value="1"/>
</dbReference>
<evidence type="ECO:0000259" key="7">
    <source>
        <dbReference type="Pfam" id="PF02214"/>
    </source>
</evidence>
<organism evidence="9 10">
    <name type="scientific">Steinernema glaseri</name>
    <dbReference type="NCBI Taxonomy" id="37863"/>
    <lineage>
        <taxon>Eukaryota</taxon>
        <taxon>Metazoa</taxon>
        <taxon>Ecdysozoa</taxon>
        <taxon>Nematoda</taxon>
        <taxon>Chromadorea</taxon>
        <taxon>Rhabditida</taxon>
        <taxon>Tylenchina</taxon>
        <taxon>Panagrolaimomorpha</taxon>
        <taxon>Strongyloidoidea</taxon>
        <taxon>Steinernematidae</taxon>
        <taxon>Steinernema</taxon>
    </lineage>
</organism>
<sequence length="222" mass="25609">MASPVVRLNVSGEPCLVMRHVLQREPHSLLAKFSERADDKEPIFVDRNAELFCLLLNALRHPKMVPVLPDNFDKWTQLLLEAQFLRLPRIEQWIVENTPRSSVITVSYHGTLSFGRQGITSDVVNFRKIHRILVCGRVPLCRQVFGESLNETRDSGMGEEDRYTARFYLKHSFLEQAFDVLAQNGFQCVSSSANSPANSSDPYQSEEERYMHYSQFIFIRNN</sequence>
<dbReference type="SUPFAM" id="SSF54695">
    <property type="entry name" value="POZ domain"/>
    <property type="match status" value="1"/>
</dbReference>
<dbReference type="InterPro" id="IPR057093">
    <property type="entry name" value="H1_KCTD8_12_16"/>
</dbReference>
<dbReference type="WBParaSite" id="L893_g13307.t1">
    <property type="protein sequence ID" value="L893_g13307.t1"/>
    <property type="gene ID" value="L893_g13307"/>
</dbReference>
<dbReference type="PANTHER" id="PTHR14499">
    <property type="entry name" value="POTASSIUM CHANNEL TETRAMERIZATION DOMAIN-CONTAINING"/>
    <property type="match status" value="1"/>
</dbReference>
<evidence type="ECO:0000256" key="6">
    <source>
        <dbReference type="ARBA" id="ARBA00023273"/>
    </source>
</evidence>
<name>A0A1I7Y6R4_9BILA</name>
<feature type="domain" description="Potassium channel tetramerisation-type BTB" evidence="7">
    <location>
        <begin position="6"/>
        <end position="88"/>
    </location>
</feature>
<feature type="domain" description="KCTD8/12/16 H1" evidence="8">
    <location>
        <begin position="103"/>
        <end position="220"/>
    </location>
</feature>
<dbReference type="GO" id="GO:0043005">
    <property type="term" value="C:neuron projection"/>
    <property type="evidence" value="ECO:0007669"/>
    <property type="project" value="UniProtKB-SubCell"/>
</dbReference>
<dbReference type="AlphaFoldDB" id="A0A1I7Y6R4"/>
<evidence type="ECO:0000259" key="8">
    <source>
        <dbReference type="Pfam" id="PF23110"/>
    </source>
</evidence>
<dbReference type="Proteomes" id="UP000095287">
    <property type="component" value="Unplaced"/>
</dbReference>
<keyword evidence="5" id="KW-0472">Membrane</keyword>
<dbReference type="InterPro" id="IPR011333">
    <property type="entry name" value="SKP1/BTB/POZ_sf"/>
</dbReference>
<evidence type="ECO:0000313" key="10">
    <source>
        <dbReference type="WBParaSite" id="L893_g13307.t1"/>
    </source>
</evidence>
<accession>A0A1I7Y6R4</accession>
<evidence type="ECO:0000256" key="1">
    <source>
        <dbReference type="ARBA" id="ARBA00004236"/>
    </source>
</evidence>
<dbReference type="Pfam" id="PF23110">
    <property type="entry name" value="H1_KCTD8_12_16"/>
    <property type="match status" value="1"/>
</dbReference>
<comment type="subcellular location">
    <subcellularLocation>
        <location evidence="1">Cell membrane</location>
    </subcellularLocation>
    <subcellularLocation>
        <location evidence="2">Cell projection</location>
        <location evidence="2">Neuron projection</location>
    </subcellularLocation>
</comment>
<dbReference type="CDD" id="cd22204">
    <property type="entry name" value="H1_KCTD12-like"/>
    <property type="match status" value="1"/>
</dbReference>